<name>A0AAV3YG59_9GAST</name>
<reference evidence="1 2" key="1">
    <citation type="journal article" date="2021" name="Elife">
        <title>Chloroplast acquisition without the gene transfer in kleptoplastic sea slugs, Plakobranchus ocellatus.</title>
        <authorList>
            <person name="Maeda T."/>
            <person name="Takahashi S."/>
            <person name="Yoshida T."/>
            <person name="Shimamura S."/>
            <person name="Takaki Y."/>
            <person name="Nagai Y."/>
            <person name="Toyoda A."/>
            <person name="Suzuki Y."/>
            <person name="Arimoto A."/>
            <person name="Ishii H."/>
            <person name="Satoh N."/>
            <person name="Nishiyama T."/>
            <person name="Hasebe M."/>
            <person name="Maruyama T."/>
            <person name="Minagawa J."/>
            <person name="Obokata J."/>
            <person name="Shigenobu S."/>
        </authorList>
    </citation>
    <scope>NUCLEOTIDE SEQUENCE [LARGE SCALE GENOMIC DNA]</scope>
</reference>
<gene>
    <name evidence="1" type="ORF">PoB_000770700</name>
</gene>
<evidence type="ECO:0000313" key="2">
    <source>
        <dbReference type="Proteomes" id="UP000735302"/>
    </source>
</evidence>
<dbReference type="AlphaFoldDB" id="A0AAV3YG59"/>
<keyword evidence="2" id="KW-1185">Reference proteome</keyword>
<dbReference type="Proteomes" id="UP000735302">
    <property type="component" value="Unassembled WGS sequence"/>
</dbReference>
<dbReference type="EMBL" id="BLXT01000921">
    <property type="protein sequence ID" value="GFN81201.1"/>
    <property type="molecule type" value="Genomic_DNA"/>
</dbReference>
<sequence length="72" mass="8021">MPQCPVPQFTRGPCLTGQNFSLVTHHASMPSASIYSWIMPQWSEPQSSQTSSFNVQSLNLLLDHVSMVRTSI</sequence>
<proteinExistence type="predicted"/>
<accession>A0AAV3YG59</accession>
<protein>
    <submittedName>
        <fullName evidence="1">Uncharacterized protein</fullName>
    </submittedName>
</protein>
<evidence type="ECO:0000313" key="1">
    <source>
        <dbReference type="EMBL" id="GFN81201.1"/>
    </source>
</evidence>
<organism evidence="1 2">
    <name type="scientific">Plakobranchus ocellatus</name>
    <dbReference type="NCBI Taxonomy" id="259542"/>
    <lineage>
        <taxon>Eukaryota</taxon>
        <taxon>Metazoa</taxon>
        <taxon>Spiralia</taxon>
        <taxon>Lophotrochozoa</taxon>
        <taxon>Mollusca</taxon>
        <taxon>Gastropoda</taxon>
        <taxon>Heterobranchia</taxon>
        <taxon>Euthyneura</taxon>
        <taxon>Panpulmonata</taxon>
        <taxon>Sacoglossa</taxon>
        <taxon>Placobranchoidea</taxon>
        <taxon>Plakobranchidae</taxon>
        <taxon>Plakobranchus</taxon>
    </lineage>
</organism>
<comment type="caution">
    <text evidence="1">The sequence shown here is derived from an EMBL/GenBank/DDBJ whole genome shotgun (WGS) entry which is preliminary data.</text>
</comment>